<dbReference type="Gene3D" id="3.60.60.10">
    <property type="entry name" value="Penicillin V Acylase, Chain A"/>
    <property type="match status" value="1"/>
</dbReference>
<dbReference type="Pfam" id="PF02275">
    <property type="entry name" value="CBAH"/>
    <property type="match status" value="1"/>
</dbReference>
<feature type="signal peptide" evidence="2">
    <location>
        <begin position="1"/>
        <end position="23"/>
    </location>
</feature>
<keyword evidence="5" id="KW-1185">Reference proteome</keyword>
<reference evidence="4 5" key="1">
    <citation type="submission" date="2014-06" db="EMBL/GenBank/DDBJ databases">
        <authorList>
            <person name="Swart Estienne"/>
        </authorList>
    </citation>
    <scope>NUCLEOTIDE SEQUENCE [LARGE SCALE GENOMIC DNA]</scope>
    <source>
        <strain evidence="4 5">130c</strain>
    </source>
</reference>
<dbReference type="GO" id="GO:0016810">
    <property type="term" value="F:hydrolase activity, acting on carbon-nitrogen (but not peptide) bonds"/>
    <property type="evidence" value="ECO:0007669"/>
    <property type="project" value="TreeGrafter"/>
</dbReference>
<dbReference type="Proteomes" id="UP000039865">
    <property type="component" value="Unassembled WGS sequence"/>
</dbReference>
<dbReference type="PANTHER" id="PTHR28583">
    <property type="entry name" value="ACID AMIDASE"/>
    <property type="match status" value="1"/>
</dbReference>
<keyword evidence="2" id="KW-0732">Signal</keyword>
<accession>A0A078AHZ2</accession>
<dbReference type="InterPro" id="IPR029132">
    <property type="entry name" value="CBAH/NAAA_C"/>
</dbReference>
<dbReference type="OMA" id="GWWMSFL"/>
<evidence type="ECO:0000259" key="3">
    <source>
        <dbReference type="Pfam" id="PF02275"/>
    </source>
</evidence>
<gene>
    <name evidence="4" type="primary">Contig16718.g17812</name>
    <name evidence="4" type="ORF">STYLEM_9401</name>
</gene>
<evidence type="ECO:0000313" key="5">
    <source>
        <dbReference type="Proteomes" id="UP000039865"/>
    </source>
</evidence>
<keyword evidence="1" id="KW-0378">Hydrolase</keyword>
<feature type="domain" description="Choloylglycine hydrolase/NAAA C-terminal" evidence="3">
    <location>
        <begin position="123"/>
        <end position="294"/>
    </location>
</feature>
<dbReference type="PANTHER" id="PTHR28583:SF4">
    <property type="entry name" value="N-ACYLETHANOLAMINE-HYDROLYZING ACID AMIDASE"/>
    <property type="match status" value="1"/>
</dbReference>
<protein>
    <submittedName>
        <fullName evidence="4">N-acylethanolamine-hydrolyzing acid amidase-like</fullName>
    </submittedName>
</protein>
<dbReference type="OrthoDB" id="5273684at2759"/>
<dbReference type="AlphaFoldDB" id="A0A078AHZ2"/>
<feature type="chain" id="PRO_5001729425" evidence="2">
    <location>
        <begin position="24"/>
        <end position="363"/>
    </location>
</feature>
<sequence>MKYFQKALILAIFNLALIQKLQAQHLGKTPEGINIFKIDLSLDPEDRFVETATFFKEPVIELFQLYKDVISEAINYMFKFLDLITWSRFNERMQEIEGIADVLDLSSNQVMMMNFLYELDAYCTSIIARQDNGNLLLLRNLDFYFPNETKKITYIGKFYRAEKLLFEAPMFAGLVGVYTGMRENAFALSINERNPKKSDTGFMANIGMMFSGFSQISYLTRQVLQDCNDYNCAFSKLQTKTLIAGGYLILAGKQGNEGAVISRERTGTLFVQKLNDTQWYLVQTNQDHFDGKCPIRCQKANERIQAIGHKNITAENLRQNVLLQWPNLNFMSIYTTTYEVASKYSNTILVSATNLEDPGDLDT</sequence>
<dbReference type="EMBL" id="CCKQ01008935">
    <property type="protein sequence ID" value="CDW80403.1"/>
    <property type="molecule type" value="Genomic_DNA"/>
</dbReference>
<evidence type="ECO:0000256" key="1">
    <source>
        <dbReference type="ARBA" id="ARBA00022801"/>
    </source>
</evidence>
<dbReference type="InParanoid" id="A0A078AHZ2"/>
<proteinExistence type="predicted"/>
<evidence type="ECO:0000256" key="2">
    <source>
        <dbReference type="SAM" id="SignalP"/>
    </source>
</evidence>
<evidence type="ECO:0000313" key="4">
    <source>
        <dbReference type="EMBL" id="CDW80403.1"/>
    </source>
</evidence>
<organism evidence="4 5">
    <name type="scientific">Stylonychia lemnae</name>
    <name type="common">Ciliate</name>
    <dbReference type="NCBI Taxonomy" id="5949"/>
    <lineage>
        <taxon>Eukaryota</taxon>
        <taxon>Sar</taxon>
        <taxon>Alveolata</taxon>
        <taxon>Ciliophora</taxon>
        <taxon>Intramacronucleata</taxon>
        <taxon>Spirotrichea</taxon>
        <taxon>Stichotrichia</taxon>
        <taxon>Sporadotrichida</taxon>
        <taxon>Oxytrichidae</taxon>
        <taxon>Stylonychinae</taxon>
        <taxon>Stylonychia</taxon>
    </lineage>
</organism>
<name>A0A078AHZ2_STYLE</name>